<sequence>MMKKLLFLIPLLAATLTAMGQNEPVKILFDLTSKDPEVHQATIRHVTAMSASYPEAEFQVVMYGGGVFMVVPEQSSVTKEVQELVTRDNVRFVVCEMGLKRHQLQMSNLIPGVGSVPDGILELVQKQRQGWGYIKEGGL</sequence>
<protein>
    <submittedName>
        <fullName evidence="2">DsrE family protein</fullName>
    </submittedName>
</protein>
<dbReference type="SUPFAM" id="SSF75169">
    <property type="entry name" value="DsrEFH-like"/>
    <property type="match status" value="1"/>
</dbReference>
<dbReference type="InterPro" id="IPR027396">
    <property type="entry name" value="DsrEFH-like"/>
</dbReference>
<feature type="signal peptide" evidence="1">
    <location>
        <begin position="1"/>
        <end position="20"/>
    </location>
</feature>
<comment type="caution">
    <text evidence="2">The sequence shown here is derived from an EMBL/GenBank/DDBJ whole genome shotgun (WGS) entry which is preliminary data.</text>
</comment>
<gene>
    <name evidence="2" type="ORF">ACFPFU_24205</name>
</gene>
<dbReference type="Gene3D" id="3.40.1260.10">
    <property type="entry name" value="DsrEFH-like"/>
    <property type="match status" value="1"/>
</dbReference>
<dbReference type="Pfam" id="PF02635">
    <property type="entry name" value="DsrE"/>
    <property type="match status" value="1"/>
</dbReference>
<evidence type="ECO:0000313" key="2">
    <source>
        <dbReference type="EMBL" id="MFC4874829.1"/>
    </source>
</evidence>
<organism evidence="2 3">
    <name type="scientific">Negadavirga shengliensis</name>
    <dbReference type="NCBI Taxonomy" id="1389218"/>
    <lineage>
        <taxon>Bacteria</taxon>
        <taxon>Pseudomonadati</taxon>
        <taxon>Bacteroidota</taxon>
        <taxon>Cytophagia</taxon>
        <taxon>Cytophagales</taxon>
        <taxon>Cyclobacteriaceae</taxon>
        <taxon>Negadavirga</taxon>
    </lineage>
</organism>
<name>A0ABV9T7R9_9BACT</name>
<accession>A0ABV9T7R9</accession>
<reference evidence="3" key="1">
    <citation type="journal article" date="2019" name="Int. J. Syst. Evol. Microbiol.">
        <title>The Global Catalogue of Microorganisms (GCM) 10K type strain sequencing project: providing services to taxonomists for standard genome sequencing and annotation.</title>
        <authorList>
            <consortium name="The Broad Institute Genomics Platform"/>
            <consortium name="The Broad Institute Genome Sequencing Center for Infectious Disease"/>
            <person name="Wu L."/>
            <person name="Ma J."/>
        </authorList>
    </citation>
    <scope>NUCLEOTIDE SEQUENCE [LARGE SCALE GENOMIC DNA]</scope>
    <source>
        <strain evidence="3">CGMCC 4.7466</strain>
    </source>
</reference>
<feature type="chain" id="PRO_5046517362" evidence="1">
    <location>
        <begin position="21"/>
        <end position="139"/>
    </location>
</feature>
<dbReference type="PANTHER" id="PTHR37691:SF1">
    <property type="entry name" value="BLR3518 PROTEIN"/>
    <property type="match status" value="1"/>
</dbReference>
<dbReference type="Proteomes" id="UP001595818">
    <property type="component" value="Unassembled WGS sequence"/>
</dbReference>
<dbReference type="EMBL" id="JBHSJJ010000023">
    <property type="protein sequence ID" value="MFC4874829.1"/>
    <property type="molecule type" value="Genomic_DNA"/>
</dbReference>
<evidence type="ECO:0000256" key="1">
    <source>
        <dbReference type="SAM" id="SignalP"/>
    </source>
</evidence>
<keyword evidence="3" id="KW-1185">Reference proteome</keyword>
<dbReference type="InterPro" id="IPR003787">
    <property type="entry name" value="Sulphur_relay_DsrE/F-like"/>
</dbReference>
<proteinExistence type="predicted"/>
<dbReference type="RefSeq" id="WP_377069057.1">
    <property type="nucleotide sequence ID" value="NZ_JBHSJJ010000023.1"/>
</dbReference>
<dbReference type="PANTHER" id="PTHR37691">
    <property type="entry name" value="BLR3518 PROTEIN"/>
    <property type="match status" value="1"/>
</dbReference>
<evidence type="ECO:0000313" key="3">
    <source>
        <dbReference type="Proteomes" id="UP001595818"/>
    </source>
</evidence>
<keyword evidence="1" id="KW-0732">Signal</keyword>